<proteinExistence type="predicted"/>
<dbReference type="PANTHER" id="PTHR10587:SF133">
    <property type="entry name" value="CHITIN DEACETYLASE 1-RELATED"/>
    <property type="match status" value="1"/>
</dbReference>
<dbReference type="InterPro" id="IPR050248">
    <property type="entry name" value="Polysacc_deacetylase_ArnD"/>
</dbReference>
<dbReference type="Pfam" id="PF01522">
    <property type="entry name" value="Polysacc_deac_1"/>
    <property type="match status" value="1"/>
</dbReference>
<dbReference type="InterPro" id="IPR011330">
    <property type="entry name" value="Glyco_hydro/deAcase_b/a-brl"/>
</dbReference>
<keyword evidence="1" id="KW-0479">Metal-binding</keyword>
<dbReference type="SUPFAM" id="SSF88713">
    <property type="entry name" value="Glycoside hydrolase/deacetylase"/>
    <property type="match status" value="1"/>
</dbReference>
<keyword evidence="2" id="KW-0378">Hydrolase</keyword>
<dbReference type="EMBL" id="CAXJRC010000011">
    <property type="protein sequence ID" value="CAL2106070.1"/>
    <property type="molecule type" value="Genomic_DNA"/>
</dbReference>
<dbReference type="Proteomes" id="UP001497602">
    <property type="component" value="Unassembled WGS sequence"/>
</dbReference>
<dbReference type="PANTHER" id="PTHR10587">
    <property type="entry name" value="GLYCOSYL TRANSFERASE-RELATED"/>
    <property type="match status" value="1"/>
</dbReference>
<dbReference type="Gene3D" id="3.20.20.370">
    <property type="entry name" value="Glycoside hydrolase/deacetylase"/>
    <property type="match status" value="1"/>
</dbReference>
<keyword evidence="5" id="KW-1185">Reference proteome</keyword>
<accession>A0ABM9PK78</accession>
<dbReference type="InterPro" id="IPR002509">
    <property type="entry name" value="NODB_dom"/>
</dbReference>
<evidence type="ECO:0000313" key="4">
    <source>
        <dbReference type="EMBL" id="CAL2106070.1"/>
    </source>
</evidence>
<evidence type="ECO:0000256" key="1">
    <source>
        <dbReference type="ARBA" id="ARBA00022723"/>
    </source>
</evidence>
<dbReference type="PROSITE" id="PS51677">
    <property type="entry name" value="NODB"/>
    <property type="match status" value="1"/>
</dbReference>
<evidence type="ECO:0000313" key="5">
    <source>
        <dbReference type="Proteomes" id="UP001497602"/>
    </source>
</evidence>
<name>A0ABM9PK78_9FLAO</name>
<feature type="domain" description="NodB homology" evidence="3">
    <location>
        <begin position="22"/>
        <end position="250"/>
    </location>
</feature>
<comment type="caution">
    <text evidence="4">The sequence shown here is derived from an EMBL/GenBank/DDBJ whole genome shotgun (WGS) entry which is preliminary data.</text>
</comment>
<gene>
    <name evidence="4" type="ORF">T190115A13A_10226</name>
</gene>
<sequence length="312" mass="37096">MYLKHFFLIGFLIISQLVNSQKMVSITIDDVPNAINFKKNKYQSLLLNKLDALKIPIAVFVNEVLIYSTEATTKNFELLDQWAQRDYITLGNHTFNHARYSDLGLETYKDEIIKGEAISKQLVKKYNKSLTHFRFPYNDLGKDSIQQTQIKNYLTKKGYHITPFTIESSDWMYNFIYEYYLTKNNLQKAKEIGEAYINKTLAFFDFFEALAQKDYQRPIKQIYLCHDNTLNADYLPQLITALKQRGYSFISLDNALTDRIYQQKTNYYQKWGVSWLYRWEIAEKDRYKNMREQPSTTTIQKLYNSILKEMNK</sequence>
<evidence type="ECO:0000256" key="2">
    <source>
        <dbReference type="ARBA" id="ARBA00022801"/>
    </source>
</evidence>
<organism evidence="4 5">
    <name type="scientific">Tenacibaculum vairaonense</name>
    <dbReference type="NCBI Taxonomy" id="3137860"/>
    <lineage>
        <taxon>Bacteria</taxon>
        <taxon>Pseudomonadati</taxon>
        <taxon>Bacteroidota</taxon>
        <taxon>Flavobacteriia</taxon>
        <taxon>Flavobacteriales</taxon>
        <taxon>Flavobacteriaceae</taxon>
        <taxon>Tenacibaculum</taxon>
    </lineage>
</organism>
<protein>
    <submittedName>
        <fullName evidence="4">Polysaccharide deacetylase</fullName>
    </submittedName>
</protein>
<reference evidence="4 5" key="1">
    <citation type="submission" date="2024-05" db="EMBL/GenBank/DDBJ databases">
        <authorList>
            <person name="Duchaud E."/>
        </authorList>
    </citation>
    <scope>NUCLEOTIDE SEQUENCE [LARGE SCALE GENOMIC DNA]</scope>
    <source>
        <strain evidence="4">Ena-SAMPLE-TAB-13-05-2024-13:56:06:370-140305</strain>
    </source>
</reference>
<evidence type="ECO:0000259" key="3">
    <source>
        <dbReference type="PROSITE" id="PS51677"/>
    </source>
</evidence>